<proteinExistence type="predicted"/>
<dbReference type="Proteomes" id="UP000289562">
    <property type="component" value="Unassembled WGS sequence"/>
</dbReference>
<protein>
    <submittedName>
        <fullName evidence="1">Uncharacterized protein</fullName>
    </submittedName>
</protein>
<comment type="caution">
    <text evidence="1">The sequence shown here is derived from an EMBL/GenBank/DDBJ whole genome shotgun (WGS) entry which is preliminary data.</text>
</comment>
<dbReference type="RefSeq" id="WP_086310261.1">
    <property type="nucleotide sequence ID" value="NZ_CAMRQD010000181.1"/>
</dbReference>
<dbReference type="EMBL" id="PJVH01000125">
    <property type="protein sequence ID" value="RXU80931.1"/>
    <property type="molecule type" value="Genomic_DNA"/>
</dbReference>
<dbReference type="AlphaFoldDB" id="A0AB37VP83"/>
<sequence>MKHAYISVPFTEIAKGLDNGKLKAEDVYFETTPFKGVRVLSDTKLDLEDCVKTTFYLKKEMASEE</sequence>
<gene>
    <name evidence="1" type="ORF">CYQ77_14355</name>
</gene>
<accession>A0AB37VP83</accession>
<evidence type="ECO:0000313" key="2">
    <source>
        <dbReference type="Proteomes" id="UP000289562"/>
    </source>
</evidence>
<organism evidence="1 2">
    <name type="scientific">Enterococcus faecium</name>
    <name type="common">Streptococcus faecium</name>
    <dbReference type="NCBI Taxonomy" id="1352"/>
    <lineage>
        <taxon>Bacteria</taxon>
        <taxon>Bacillati</taxon>
        <taxon>Bacillota</taxon>
        <taxon>Bacilli</taxon>
        <taxon>Lactobacillales</taxon>
        <taxon>Enterococcaceae</taxon>
        <taxon>Enterococcus</taxon>
    </lineage>
</organism>
<name>A0AB37VP83_ENTFC</name>
<reference evidence="1 2" key="1">
    <citation type="submission" date="2017-12" db="EMBL/GenBank/DDBJ databases">
        <title>A pool of 800 enterococci isolated from chicken carcass rinse samples from New Zealand.</title>
        <authorList>
            <person name="Zhang J."/>
            <person name="Rogers L."/>
            <person name="Midwinter A."/>
            <person name="French N."/>
        </authorList>
    </citation>
    <scope>NUCLEOTIDE SEQUENCE [LARGE SCALE GENOMIC DNA]</scope>
    <source>
        <strain evidence="1 2">EN697</strain>
    </source>
</reference>
<evidence type="ECO:0000313" key="1">
    <source>
        <dbReference type="EMBL" id="RXU80931.1"/>
    </source>
</evidence>